<organism evidence="5">
    <name type="scientific">Terrestrivirus sp</name>
    <dbReference type="NCBI Taxonomy" id="2487775"/>
    <lineage>
        <taxon>Viruses</taxon>
        <taxon>Varidnaviria</taxon>
        <taxon>Bamfordvirae</taxon>
        <taxon>Nucleocytoviricota</taxon>
        <taxon>Megaviricetes</taxon>
        <taxon>Imitervirales</taxon>
        <taxon>Mimiviridae</taxon>
        <taxon>Klosneuvirinae</taxon>
    </lineage>
</organism>
<feature type="compositionally biased region" description="Polar residues" evidence="2">
    <location>
        <begin position="215"/>
        <end position="233"/>
    </location>
</feature>
<evidence type="ECO:0000313" key="5">
    <source>
        <dbReference type="EMBL" id="AYV76568.1"/>
    </source>
</evidence>
<dbReference type="SMART" id="SM00397">
    <property type="entry name" value="t_SNARE"/>
    <property type="match status" value="1"/>
</dbReference>
<sequence>MDAIITLTKQFPVKDWSEVLHKHDNPFENGNDNEPDNDHFIEPGNEHETLINIKKNKVYKRRSDSDDVIIEMDLLEEHSINYKTQEYITSIFFDLDVKIVNLENILKEFYDFNSDTNNLTQRYDFCVNEIKLLMQKSYNMLKGMDKRDPLYNNIYSNLLFRLTKYNERINSTNSKFMKIKDQSRQYDVYNLSEPKLPTVIKLPTITIKPTEIIKQNQKIDPPGQNQNKGGNSHSRAHSYSAGDTIKFDPNQDQGQEEQLQIQILSPHEDVQKRRMELDMMSRNTDILDQRNFEIESILKSITELQQMFLDLKIMIEEQGEMLLRVDAHIISTVEKTIAAKKDLIVSENTQKNTSKCCIGLSIGLIIFIVIMASILAFIITQKNGLHIGNGN</sequence>
<dbReference type="GO" id="GO:0000149">
    <property type="term" value="F:SNARE binding"/>
    <property type="evidence" value="ECO:0007669"/>
    <property type="project" value="TreeGrafter"/>
</dbReference>
<feature type="transmembrane region" description="Helical" evidence="3">
    <location>
        <begin position="358"/>
        <end position="379"/>
    </location>
</feature>
<dbReference type="GO" id="GO:0005484">
    <property type="term" value="F:SNAP receptor activity"/>
    <property type="evidence" value="ECO:0007669"/>
    <property type="project" value="TreeGrafter"/>
</dbReference>
<dbReference type="EMBL" id="MK071987">
    <property type="protein sequence ID" value="AYV76568.1"/>
    <property type="molecule type" value="Genomic_DNA"/>
</dbReference>
<dbReference type="InterPro" id="IPR010989">
    <property type="entry name" value="SNARE"/>
</dbReference>
<dbReference type="GO" id="GO:0006906">
    <property type="term" value="P:vesicle fusion"/>
    <property type="evidence" value="ECO:0007669"/>
    <property type="project" value="TreeGrafter"/>
</dbReference>
<evidence type="ECO:0000259" key="4">
    <source>
        <dbReference type="PROSITE" id="PS50192"/>
    </source>
</evidence>
<feature type="domain" description="T-SNARE coiled-coil homology" evidence="4">
    <location>
        <begin position="284"/>
        <end position="346"/>
    </location>
</feature>
<name>A0A3G4ZNX6_9VIRU</name>
<reference evidence="5" key="1">
    <citation type="submission" date="2018-10" db="EMBL/GenBank/DDBJ databases">
        <title>Hidden diversity of soil giant viruses.</title>
        <authorList>
            <person name="Schulz F."/>
            <person name="Alteio L."/>
            <person name="Goudeau D."/>
            <person name="Ryan E.M."/>
            <person name="Malmstrom R.R."/>
            <person name="Blanchard J."/>
            <person name="Woyke T."/>
        </authorList>
    </citation>
    <scope>NUCLEOTIDE SEQUENCE</scope>
    <source>
        <strain evidence="5">TEV1</strain>
    </source>
</reference>
<dbReference type="InterPro" id="IPR045242">
    <property type="entry name" value="Syntaxin"/>
</dbReference>
<evidence type="ECO:0000256" key="1">
    <source>
        <dbReference type="ARBA" id="ARBA00009063"/>
    </source>
</evidence>
<dbReference type="PROSITE" id="PS50192">
    <property type="entry name" value="T_SNARE"/>
    <property type="match status" value="1"/>
</dbReference>
<evidence type="ECO:0000256" key="3">
    <source>
        <dbReference type="SAM" id="Phobius"/>
    </source>
</evidence>
<dbReference type="Gene3D" id="1.20.5.110">
    <property type="match status" value="1"/>
</dbReference>
<protein>
    <recommendedName>
        <fullName evidence="4">t-SNARE coiled-coil homology domain-containing protein</fullName>
    </recommendedName>
</protein>
<keyword evidence="3" id="KW-0812">Transmembrane</keyword>
<keyword evidence="3" id="KW-1133">Transmembrane helix</keyword>
<proteinExistence type="inferred from homology"/>
<keyword evidence="3" id="KW-0472">Membrane</keyword>
<feature type="region of interest" description="Disordered" evidence="2">
    <location>
        <begin position="214"/>
        <end position="252"/>
    </location>
</feature>
<dbReference type="PANTHER" id="PTHR19957">
    <property type="entry name" value="SYNTAXIN"/>
    <property type="match status" value="1"/>
</dbReference>
<comment type="similarity">
    <text evidence="1">Belongs to the syntaxin family.</text>
</comment>
<gene>
    <name evidence="5" type="ORF">Terrestrivirus9_5</name>
</gene>
<accession>A0A3G4ZNX6</accession>
<dbReference type="InterPro" id="IPR000727">
    <property type="entry name" value="T_SNARE_dom"/>
</dbReference>
<dbReference type="GO" id="GO:0016020">
    <property type="term" value="C:membrane"/>
    <property type="evidence" value="ECO:0007669"/>
    <property type="project" value="InterPro"/>
</dbReference>
<dbReference type="SUPFAM" id="SSF47661">
    <property type="entry name" value="t-snare proteins"/>
    <property type="match status" value="1"/>
</dbReference>
<evidence type="ECO:0000256" key="2">
    <source>
        <dbReference type="SAM" id="MobiDB-lite"/>
    </source>
</evidence>